<accession>A0A2S3ZSH0</accession>
<dbReference type="EMBL" id="PPXC01000016">
    <property type="protein sequence ID" value="POH72201.1"/>
    <property type="molecule type" value="Genomic_DNA"/>
</dbReference>
<evidence type="ECO:0000256" key="1">
    <source>
        <dbReference type="SAM" id="Phobius"/>
    </source>
</evidence>
<dbReference type="RefSeq" id="WP_103467053.1">
    <property type="nucleotide sequence ID" value="NZ_PPXC01000016.1"/>
</dbReference>
<proteinExistence type="predicted"/>
<comment type="caution">
    <text evidence="2">The sequence shown here is derived from an EMBL/GenBank/DDBJ whole genome shotgun (WGS) entry which is preliminary data.</text>
</comment>
<evidence type="ECO:0000313" key="2">
    <source>
        <dbReference type="EMBL" id="POH72201.1"/>
    </source>
</evidence>
<evidence type="ECO:0000313" key="3">
    <source>
        <dbReference type="Proteomes" id="UP000237061"/>
    </source>
</evidence>
<dbReference type="Proteomes" id="UP000237061">
    <property type="component" value="Unassembled WGS sequence"/>
</dbReference>
<name>A0A2S3ZSH0_ARTGL</name>
<organism evidence="2 3">
    <name type="scientific">Arthrobacter glacialis</name>
    <dbReference type="NCBI Taxonomy" id="1664"/>
    <lineage>
        <taxon>Bacteria</taxon>
        <taxon>Bacillati</taxon>
        <taxon>Actinomycetota</taxon>
        <taxon>Actinomycetes</taxon>
        <taxon>Micrococcales</taxon>
        <taxon>Micrococcaceae</taxon>
        <taxon>Arthrobacter</taxon>
    </lineage>
</organism>
<reference evidence="2 3" key="1">
    <citation type="submission" date="2018-01" db="EMBL/GenBank/DDBJ databases">
        <title>Arthrobacter sp. nov., from glaciers in China.</title>
        <authorList>
            <person name="Liu Q."/>
            <person name="Xin Y.-H."/>
        </authorList>
    </citation>
    <scope>NUCLEOTIDE SEQUENCE [LARGE SCALE GENOMIC DNA]</scope>
    <source>
        <strain evidence="2 3">HLT2-12-2</strain>
    </source>
</reference>
<gene>
    <name evidence="2" type="ORF">CVS27_17055</name>
</gene>
<keyword evidence="1" id="KW-0812">Transmembrane</keyword>
<protein>
    <submittedName>
        <fullName evidence="2">Uncharacterized protein</fullName>
    </submittedName>
</protein>
<keyword evidence="1" id="KW-0472">Membrane</keyword>
<keyword evidence="3" id="KW-1185">Reference proteome</keyword>
<keyword evidence="1" id="KW-1133">Transmembrane helix</keyword>
<dbReference type="AlphaFoldDB" id="A0A2S3ZSH0"/>
<feature type="transmembrane region" description="Helical" evidence="1">
    <location>
        <begin position="734"/>
        <end position="755"/>
    </location>
</feature>
<sequence length="769" mass="79954">MQSRLGAAAGTSLFQNKKKTGWGRKATAAVLATTVLASAGVGAATVASAADDPAAHWHGANYVVPPANASGDWNTWLGSMHDPNSSEFAWCIEWGTDAGMTPSNPGTIADGNAALFNYIVQTKQGDTSQHSAIAEAAHRLFDPRYAAVWDGNGPAFGTLATAPTTAGPRAAADQMIAEAQANAGPYRIQPQLVIAPGGKKGTVTGTSVLSASGQGINGWAGTATLNGPAVWAGTNSKAVNLHAGDVLPEFIATGNGKVSVKIDITGAPGASVVKHKVPGEQGMVVTSGTTTVSGQSGDVLVTFDFQPKATSTAVTYVEAGDKLADVLHVNTATGSANDWAFVDGKNVPAIFDVDWYYSPTKLAPSAEVPASAKLHTSGKGTANGVGDITVTGAKNAEAAGYYYPVAKFSKASQPEGLRQYFTADWKAGFNDPNEQTIVKYTPEVRTKTAEIADGKIHDVITVTGNNPEVKLDVVSKLIMTNAETEPAGTETAPADAQVIATVTTPVTGNGEVKTADVKVPWGKIVAAWDKGDNPKLYWQENIVATESTKPWTGKHLLPAETVKTEKPAIITEASENGTVPLDMNDTGIVSATIPTGDGVVVTTKVEQFKFDNSTDGSAQAVCANPFYESPWQDVTTTTVTYPTHKTEFVGTYGYVETLKVGVTENGKTTETVLHKGKCGEKEETVIAFPKDVPPTPEKPELPTPEKPVALKAAVVPVVPAGNIVAVDNSTPNTAMFIGGGALALAGLTLAGIMIVRRRKTSAEDLVDTK</sequence>